<organism evidence="2 3">
    <name type="scientific">Scleroderma citrinum Foug A</name>
    <dbReference type="NCBI Taxonomy" id="1036808"/>
    <lineage>
        <taxon>Eukaryota</taxon>
        <taxon>Fungi</taxon>
        <taxon>Dikarya</taxon>
        <taxon>Basidiomycota</taxon>
        <taxon>Agaricomycotina</taxon>
        <taxon>Agaricomycetes</taxon>
        <taxon>Agaricomycetidae</taxon>
        <taxon>Boletales</taxon>
        <taxon>Sclerodermatineae</taxon>
        <taxon>Sclerodermataceae</taxon>
        <taxon>Scleroderma</taxon>
    </lineage>
</organism>
<dbReference type="InParanoid" id="A0A0C2YP23"/>
<proteinExistence type="predicted"/>
<dbReference type="HOGENOM" id="CLU_2139530_0_0_1"/>
<protein>
    <submittedName>
        <fullName evidence="2">Uncharacterized protein</fullName>
    </submittedName>
</protein>
<feature type="non-terminal residue" evidence="2">
    <location>
        <position position="113"/>
    </location>
</feature>
<evidence type="ECO:0000313" key="3">
    <source>
        <dbReference type="Proteomes" id="UP000053989"/>
    </source>
</evidence>
<sequence>MVGLQSLPCCLQGLPTIWRCDLQYVCTSITDTYEFFNSDLINIITSDTSCAGAIPNSVTPHRRRQNGCRGSSDTDSDGSGPEELCSIVSLPRAALHLLRIITGGAQDKSIRYL</sequence>
<dbReference type="Proteomes" id="UP000053989">
    <property type="component" value="Unassembled WGS sequence"/>
</dbReference>
<keyword evidence="3" id="KW-1185">Reference proteome</keyword>
<reference evidence="3" key="2">
    <citation type="submission" date="2015-01" db="EMBL/GenBank/DDBJ databases">
        <title>Evolutionary Origins and Diversification of the Mycorrhizal Mutualists.</title>
        <authorList>
            <consortium name="DOE Joint Genome Institute"/>
            <consortium name="Mycorrhizal Genomics Consortium"/>
            <person name="Kohler A."/>
            <person name="Kuo A."/>
            <person name="Nagy L.G."/>
            <person name="Floudas D."/>
            <person name="Copeland A."/>
            <person name="Barry K.W."/>
            <person name="Cichocki N."/>
            <person name="Veneault-Fourrey C."/>
            <person name="LaButti K."/>
            <person name="Lindquist E.A."/>
            <person name="Lipzen A."/>
            <person name="Lundell T."/>
            <person name="Morin E."/>
            <person name="Murat C."/>
            <person name="Riley R."/>
            <person name="Ohm R."/>
            <person name="Sun H."/>
            <person name="Tunlid A."/>
            <person name="Henrissat B."/>
            <person name="Grigoriev I.V."/>
            <person name="Hibbett D.S."/>
            <person name="Martin F."/>
        </authorList>
    </citation>
    <scope>NUCLEOTIDE SEQUENCE [LARGE SCALE GENOMIC DNA]</scope>
    <source>
        <strain evidence="3">Foug A</strain>
    </source>
</reference>
<evidence type="ECO:0000256" key="1">
    <source>
        <dbReference type="SAM" id="MobiDB-lite"/>
    </source>
</evidence>
<accession>A0A0C2YP23</accession>
<name>A0A0C2YP23_9AGAM</name>
<evidence type="ECO:0000313" key="2">
    <source>
        <dbReference type="EMBL" id="KIM51473.1"/>
    </source>
</evidence>
<gene>
    <name evidence="2" type="ORF">SCLCIDRAFT_1224487</name>
</gene>
<feature type="compositionally biased region" description="Low complexity" evidence="1">
    <location>
        <begin position="70"/>
        <end position="79"/>
    </location>
</feature>
<reference evidence="2 3" key="1">
    <citation type="submission" date="2014-04" db="EMBL/GenBank/DDBJ databases">
        <authorList>
            <consortium name="DOE Joint Genome Institute"/>
            <person name="Kuo A."/>
            <person name="Kohler A."/>
            <person name="Nagy L.G."/>
            <person name="Floudas D."/>
            <person name="Copeland A."/>
            <person name="Barry K.W."/>
            <person name="Cichocki N."/>
            <person name="Veneault-Fourrey C."/>
            <person name="LaButti K."/>
            <person name="Lindquist E.A."/>
            <person name="Lipzen A."/>
            <person name="Lundell T."/>
            <person name="Morin E."/>
            <person name="Murat C."/>
            <person name="Sun H."/>
            <person name="Tunlid A."/>
            <person name="Henrissat B."/>
            <person name="Grigoriev I.V."/>
            <person name="Hibbett D.S."/>
            <person name="Martin F."/>
            <person name="Nordberg H.P."/>
            <person name="Cantor M.N."/>
            <person name="Hua S.X."/>
        </authorList>
    </citation>
    <scope>NUCLEOTIDE SEQUENCE [LARGE SCALE GENOMIC DNA]</scope>
    <source>
        <strain evidence="2 3">Foug A</strain>
    </source>
</reference>
<feature type="region of interest" description="Disordered" evidence="1">
    <location>
        <begin position="56"/>
        <end position="83"/>
    </location>
</feature>
<dbReference type="EMBL" id="KN822255">
    <property type="protein sequence ID" value="KIM51473.1"/>
    <property type="molecule type" value="Genomic_DNA"/>
</dbReference>
<dbReference type="AlphaFoldDB" id="A0A0C2YP23"/>